<organism evidence="1 2">
    <name type="scientific">Legionella moravica</name>
    <dbReference type="NCBI Taxonomy" id="39962"/>
    <lineage>
        <taxon>Bacteria</taxon>
        <taxon>Pseudomonadati</taxon>
        <taxon>Pseudomonadota</taxon>
        <taxon>Gammaproteobacteria</taxon>
        <taxon>Legionellales</taxon>
        <taxon>Legionellaceae</taxon>
        <taxon>Legionella</taxon>
    </lineage>
</organism>
<gene>
    <name evidence="1" type="ORF">NCTC12239_01795</name>
</gene>
<proteinExistence type="predicted"/>
<protein>
    <submittedName>
        <fullName evidence="1">Uncharacterized protein</fullName>
    </submittedName>
</protein>
<reference evidence="1 2" key="1">
    <citation type="submission" date="2018-06" db="EMBL/GenBank/DDBJ databases">
        <authorList>
            <consortium name="Pathogen Informatics"/>
            <person name="Doyle S."/>
        </authorList>
    </citation>
    <scope>NUCLEOTIDE SEQUENCE [LARGE SCALE GENOMIC DNA]</scope>
    <source>
        <strain evidence="1 2">NCTC12239</strain>
    </source>
</reference>
<evidence type="ECO:0000313" key="1">
    <source>
        <dbReference type="EMBL" id="STX62856.1"/>
    </source>
</evidence>
<accession>A0A378JWQ0</accession>
<sequence>MMSSEDVPGFLYHFDTLEDPRIDRKKLYPLTELLFFEKVTKYQKEI</sequence>
<dbReference type="Proteomes" id="UP000254040">
    <property type="component" value="Unassembled WGS sequence"/>
</dbReference>
<evidence type="ECO:0000313" key="2">
    <source>
        <dbReference type="Proteomes" id="UP000254040"/>
    </source>
</evidence>
<dbReference type="AlphaFoldDB" id="A0A378JWQ0"/>
<dbReference type="EMBL" id="UGOG01000001">
    <property type="protein sequence ID" value="STX62856.1"/>
    <property type="molecule type" value="Genomic_DNA"/>
</dbReference>
<name>A0A378JWQ0_9GAMM</name>
<dbReference type="RefSeq" id="WP_147286848.1">
    <property type="nucleotide sequence ID" value="NZ_LNYN01000010.1"/>
</dbReference>